<keyword evidence="6 16" id="KW-0479">Metal-binding</keyword>
<keyword evidence="9 17" id="KW-0560">Oxidoreductase</keyword>
<comment type="subcellular location">
    <subcellularLocation>
        <location evidence="3">Endoplasmic reticulum membrane</location>
        <topology evidence="3">Peripheral membrane protein</topology>
    </subcellularLocation>
    <subcellularLocation>
        <location evidence="2">Microsome membrane</location>
        <topology evidence="2">Peripheral membrane protein</topology>
    </subcellularLocation>
</comment>
<keyword evidence="10 16" id="KW-0408">Iron</keyword>
<dbReference type="Gene3D" id="1.10.630.10">
    <property type="entry name" value="Cytochrome P450"/>
    <property type="match status" value="1"/>
</dbReference>
<dbReference type="PANTHER" id="PTHR24286">
    <property type="entry name" value="CYTOCHROME P450 26"/>
    <property type="match status" value="1"/>
</dbReference>
<evidence type="ECO:0000256" key="7">
    <source>
        <dbReference type="ARBA" id="ARBA00022824"/>
    </source>
</evidence>
<evidence type="ECO:0000256" key="9">
    <source>
        <dbReference type="ARBA" id="ARBA00023002"/>
    </source>
</evidence>
<accession>A0A091QYL4</accession>
<evidence type="ECO:0000256" key="15">
    <source>
        <dbReference type="ARBA" id="ARBA00049389"/>
    </source>
</evidence>
<comment type="similarity">
    <text evidence="4 17">Belongs to the cytochrome P450 family.</text>
</comment>
<keyword evidence="8" id="KW-0492">Microsome</keyword>
<evidence type="ECO:0000256" key="6">
    <source>
        <dbReference type="ARBA" id="ARBA00022723"/>
    </source>
</evidence>
<dbReference type="GO" id="GO:0005506">
    <property type="term" value="F:iron ion binding"/>
    <property type="evidence" value="ECO:0007669"/>
    <property type="project" value="InterPro"/>
</dbReference>
<gene>
    <name evidence="18" type="ORF">N332_01582</name>
</gene>
<dbReference type="PRINTS" id="PR00465">
    <property type="entry name" value="EP450IV"/>
</dbReference>
<keyword evidence="13" id="KW-0472">Membrane</keyword>
<dbReference type="Pfam" id="PF00067">
    <property type="entry name" value="p450"/>
    <property type="match status" value="1"/>
</dbReference>
<keyword evidence="11 17" id="KW-0503">Monooxygenase</keyword>
<dbReference type="GO" id="GO:0005789">
    <property type="term" value="C:endoplasmic reticulum membrane"/>
    <property type="evidence" value="ECO:0007669"/>
    <property type="project" value="UniProtKB-SubCell"/>
</dbReference>
<evidence type="ECO:0000256" key="14">
    <source>
        <dbReference type="ARBA" id="ARBA00040248"/>
    </source>
</evidence>
<keyword evidence="5 16" id="KW-0349">Heme</keyword>
<evidence type="ECO:0000256" key="8">
    <source>
        <dbReference type="ARBA" id="ARBA00022848"/>
    </source>
</evidence>
<reference evidence="18 19" key="1">
    <citation type="submission" date="2014-04" db="EMBL/GenBank/DDBJ databases">
        <title>Genome evolution of avian class.</title>
        <authorList>
            <person name="Zhang G."/>
            <person name="Li C."/>
        </authorList>
    </citation>
    <scope>NUCLEOTIDE SEQUENCE [LARGE SCALE GENOMIC DNA]</scope>
    <source>
        <strain evidence="18">BGI_N332</strain>
    </source>
</reference>
<evidence type="ECO:0000256" key="2">
    <source>
        <dbReference type="ARBA" id="ARBA00004174"/>
    </source>
</evidence>
<organism evidence="18 19">
    <name type="scientific">Mesitornis unicolor</name>
    <name type="common">brown roatelo</name>
    <dbReference type="NCBI Taxonomy" id="54374"/>
    <lineage>
        <taxon>Eukaryota</taxon>
        <taxon>Metazoa</taxon>
        <taxon>Chordata</taxon>
        <taxon>Craniata</taxon>
        <taxon>Vertebrata</taxon>
        <taxon>Euteleostomi</taxon>
        <taxon>Archelosauria</taxon>
        <taxon>Archosauria</taxon>
        <taxon>Dinosauria</taxon>
        <taxon>Saurischia</taxon>
        <taxon>Theropoda</taxon>
        <taxon>Coelurosauria</taxon>
        <taxon>Aves</taxon>
        <taxon>Neognathae</taxon>
        <taxon>Neoaves</taxon>
        <taxon>Columbimorphae</taxon>
        <taxon>Mesitornithiformes</taxon>
        <taxon>Mesitornithidae</taxon>
        <taxon>Mesitornis</taxon>
    </lineage>
</organism>
<dbReference type="GO" id="GO:0008401">
    <property type="term" value="F:retinoic acid 4-hydroxylase activity"/>
    <property type="evidence" value="ECO:0007669"/>
    <property type="project" value="UniProtKB-ARBA"/>
</dbReference>
<dbReference type="EMBL" id="KK806239">
    <property type="protein sequence ID" value="KFQ32288.1"/>
    <property type="molecule type" value="Genomic_DNA"/>
</dbReference>
<name>A0A091QYL4_9AVES</name>
<dbReference type="PRINTS" id="PR00385">
    <property type="entry name" value="P450"/>
</dbReference>
<dbReference type="InterPro" id="IPR001128">
    <property type="entry name" value="Cyt_P450"/>
</dbReference>
<dbReference type="GO" id="GO:0016125">
    <property type="term" value="P:sterol metabolic process"/>
    <property type="evidence" value="ECO:0007669"/>
    <property type="project" value="TreeGrafter"/>
</dbReference>
<proteinExistence type="inferred from homology"/>
<keyword evidence="12" id="KW-0443">Lipid metabolism</keyword>
<dbReference type="InterPro" id="IPR002403">
    <property type="entry name" value="Cyt_P450_E_grp-IV"/>
</dbReference>
<keyword evidence="19" id="KW-1185">Reference proteome</keyword>
<evidence type="ECO:0000256" key="12">
    <source>
        <dbReference type="ARBA" id="ARBA00023098"/>
    </source>
</evidence>
<dbReference type="AlphaFoldDB" id="A0A091QYL4"/>
<evidence type="ECO:0000256" key="5">
    <source>
        <dbReference type="ARBA" id="ARBA00022617"/>
    </source>
</evidence>
<evidence type="ECO:0000256" key="10">
    <source>
        <dbReference type="ARBA" id="ARBA00023004"/>
    </source>
</evidence>
<dbReference type="GO" id="GO:0020037">
    <property type="term" value="F:heme binding"/>
    <property type="evidence" value="ECO:0007669"/>
    <property type="project" value="InterPro"/>
</dbReference>
<feature type="binding site" description="axial binding residue" evidence="16">
    <location>
        <position position="399"/>
    </location>
    <ligand>
        <name>heme</name>
        <dbReference type="ChEBI" id="CHEBI:30413"/>
    </ligand>
    <ligandPart>
        <name>Fe</name>
        <dbReference type="ChEBI" id="CHEBI:18248"/>
    </ligandPart>
</feature>
<dbReference type="FunFam" id="1.10.630.10:FF:000041">
    <property type="entry name" value="Cytochrome P450 26A1 isoform 1"/>
    <property type="match status" value="1"/>
</dbReference>
<evidence type="ECO:0000256" key="1">
    <source>
        <dbReference type="ARBA" id="ARBA00001971"/>
    </source>
</evidence>
<evidence type="ECO:0000256" key="16">
    <source>
        <dbReference type="PIRSR" id="PIRSR602403-1"/>
    </source>
</evidence>
<comment type="cofactor">
    <cofactor evidence="1 16">
        <name>heme</name>
        <dbReference type="ChEBI" id="CHEBI:30413"/>
    </cofactor>
</comment>
<evidence type="ECO:0000256" key="17">
    <source>
        <dbReference type="RuleBase" id="RU000461"/>
    </source>
</evidence>
<dbReference type="PROSITE" id="PS00086">
    <property type="entry name" value="CYTOCHROME_P450"/>
    <property type="match status" value="1"/>
</dbReference>
<dbReference type="SUPFAM" id="SSF48264">
    <property type="entry name" value="Cytochrome P450"/>
    <property type="match status" value="1"/>
</dbReference>
<dbReference type="InterPro" id="IPR036396">
    <property type="entry name" value="Cyt_P450_sf"/>
</dbReference>
<dbReference type="GO" id="GO:0034653">
    <property type="term" value="P:retinoic acid catabolic process"/>
    <property type="evidence" value="ECO:0007669"/>
    <property type="project" value="UniProtKB-ARBA"/>
</dbReference>
<evidence type="ECO:0000256" key="11">
    <source>
        <dbReference type="ARBA" id="ARBA00023033"/>
    </source>
</evidence>
<sequence length="454" mass="51010">MGFSALVTSALCTFLLPLLLFLAAVKLWDLYCVSSRDPSCPLPLPPGTMGLPFFGETLQRRKFLQMKRRKYGFIYKTHLFGRPTVRVMGAENVRHILLGVIMRAFSRDALQHYVPVIQEEVSACLAQWLGAAGPCLLVYPEVKRLMFRIAMRILLGFQPRQASPDGEQQLVEAFEEMIRNLFSLPIDVPFSGLYRGLRARNIIHAKIEENIRAKMARKEPEGGYKDALQLLMEHTQGNGEQLNMQELKESATELLFGGHETTASAATSLIAFLGLHHDVLQKVRKELQVKGLLCSPNQEKQLDMEVLEQLKYTGCVIKETLRLSPPVPGGFRIALKTLELNGYQIPKGWNVIYSICDTHDVADLFTNKDEFNPDRFMSPSPEDSSRFSFIPFGGGLRSCVGKEFAKVLLKIFTVELARSCDWQLLNGPPTMKTGPIVYPVDNLPTKFIGFSGQI</sequence>
<comment type="catalytic activity">
    <reaction evidence="15">
        <text>all-trans-retinoate + reduced [NADPH--hemoprotein reductase] + O2 = all-trans-(4S)-hydroxyretinoate + oxidized [NADPH--hemoprotein reductase] + H2O + H(+)</text>
        <dbReference type="Rhea" id="RHEA:51492"/>
        <dbReference type="Rhea" id="RHEA-COMP:11964"/>
        <dbReference type="Rhea" id="RHEA-COMP:11965"/>
        <dbReference type="ChEBI" id="CHEBI:15377"/>
        <dbReference type="ChEBI" id="CHEBI:15378"/>
        <dbReference type="ChEBI" id="CHEBI:15379"/>
        <dbReference type="ChEBI" id="CHEBI:35291"/>
        <dbReference type="ChEBI" id="CHEBI:57618"/>
        <dbReference type="ChEBI" id="CHEBI:58210"/>
        <dbReference type="ChEBI" id="CHEBI:134185"/>
    </reaction>
    <physiologicalReaction direction="left-to-right" evidence="15">
        <dbReference type="Rhea" id="RHEA:51493"/>
    </physiologicalReaction>
</comment>
<protein>
    <recommendedName>
        <fullName evidence="14">Cytochrome P450 26A1</fullName>
    </recommendedName>
</protein>
<evidence type="ECO:0000313" key="18">
    <source>
        <dbReference type="EMBL" id="KFQ32288.1"/>
    </source>
</evidence>
<evidence type="ECO:0000256" key="3">
    <source>
        <dbReference type="ARBA" id="ARBA00004406"/>
    </source>
</evidence>
<dbReference type="PANTHER" id="PTHR24286:SF101">
    <property type="entry name" value="CYTOCHROME P450 26A1"/>
    <property type="match status" value="1"/>
</dbReference>
<dbReference type="Proteomes" id="UP000053369">
    <property type="component" value="Unassembled WGS sequence"/>
</dbReference>
<keyword evidence="7" id="KW-0256">Endoplasmic reticulum</keyword>
<evidence type="ECO:0000256" key="4">
    <source>
        <dbReference type="ARBA" id="ARBA00010617"/>
    </source>
</evidence>
<dbReference type="InterPro" id="IPR017972">
    <property type="entry name" value="Cyt_P450_CS"/>
</dbReference>
<evidence type="ECO:0000256" key="13">
    <source>
        <dbReference type="ARBA" id="ARBA00023136"/>
    </source>
</evidence>
<evidence type="ECO:0000313" key="19">
    <source>
        <dbReference type="Proteomes" id="UP000053369"/>
    </source>
</evidence>